<dbReference type="PANTHER" id="PTHR10037">
    <property type="entry name" value="VOLTAGE-GATED CATION CHANNEL CALCIUM AND SODIUM"/>
    <property type="match status" value="1"/>
</dbReference>
<dbReference type="GO" id="GO:0001518">
    <property type="term" value="C:voltage-gated sodium channel complex"/>
    <property type="evidence" value="ECO:0007669"/>
    <property type="project" value="TreeGrafter"/>
</dbReference>
<keyword evidence="1" id="KW-0812">Transmembrane</keyword>
<proteinExistence type="predicted"/>
<organism evidence="2 3">
    <name type="scientific">Caligus rogercresseyi</name>
    <name type="common">Sea louse</name>
    <dbReference type="NCBI Taxonomy" id="217165"/>
    <lineage>
        <taxon>Eukaryota</taxon>
        <taxon>Metazoa</taxon>
        <taxon>Ecdysozoa</taxon>
        <taxon>Arthropoda</taxon>
        <taxon>Crustacea</taxon>
        <taxon>Multicrustacea</taxon>
        <taxon>Hexanauplia</taxon>
        <taxon>Copepoda</taxon>
        <taxon>Siphonostomatoida</taxon>
        <taxon>Caligidae</taxon>
        <taxon>Caligus</taxon>
    </lineage>
</organism>
<dbReference type="GO" id="GO:0086010">
    <property type="term" value="P:membrane depolarization during action potential"/>
    <property type="evidence" value="ECO:0007669"/>
    <property type="project" value="TreeGrafter"/>
</dbReference>
<keyword evidence="1" id="KW-0472">Membrane</keyword>
<evidence type="ECO:0000256" key="1">
    <source>
        <dbReference type="SAM" id="Phobius"/>
    </source>
</evidence>
<dbReference type="InterPro" id="IPR043203">
    <property type="entry name" value="VGCC_Ca_Na"/>
</dbReference>
<dbReference type="GO" id="GO:0019228">
    <property type="term" value="P:neuronal action potential"/>
    <property type="evidence" value="ECO:0007669"/>
    <property type="project" value="TreeGrafter"/>
</dbReference>
<dbReference type="OrthoDB" id="2984333at2759"/>
<feature type="transmembrane region" description="Helical" evidence="1">
    <location>
        <begin position="70"/>
        <end position="88"/>
    </location>
</feature>
<accession>A0A7T8GPH9</accession>
<dbReference type="PANTHER" id="PTHR10037:SF288">
    <property type="entry name" value="SODIUM CHANNEL PROTEIN PARA"/>
    <property type="match status" value="1"/>
</dbReference>
<dbReference type="Proteomes" id="UP000595437">
    <property type="component" value="Chromosome 18"/>
</dbReference>
<dbReference type="EMBL" id="CP045907">
    <property type="protein sequence ID" value="QQP35115.1"/>
    <property type="molecule type" value="Genomic_DNA"/>
</dbReference>
<feature type="non-terminal residue" evidence="2">
    <location>
        <position position="1"/>
    </location>
</feature>
<evidence type="ECO:0000313" key="2">
    <source>
        <dbReference type="EMBL" id="QQP35115.1"/>
    </source>
</evidence>
<keyword evidence="2" id="KW-0407">Ion channel</keyword>
<evidence type="ECO:0000313" key="3">
    <source>
        <dbReference type="Proteomes" id="UP000595437"/>
    </source>
</evidence>
<name>A0A7T8GPH9_CALRO</name>
<gene>
    <name evidence="2" type="ORF">FKW44_023249</name>
</gene>
<dbReference type="GO" id="GO:0005248">
    <property type="term" value="F:voltage-gated sodium channel activity"/>
    <property type="evidence" value="ECO:0007669"/>
    <property type="project" value="TreeGrafter"/>
</dbReference>
<protein>
    <submittedName>
        <fullName evidence="2">Sodium channel protein</fullName>
    </submittedName>
</protein>
<keyword evidence="1" id="KW-1133">Transmembrane helix</keyword>
<reference evidence="3" key="1">
    <citation type="submission" date="2021-01" db="EMBL/GenBank/DDBJ databases">
        <title>Caligus Genome Assembly.</title>
        <authorList>
            <person name="Gallardo-Escarate C."/>
        </authorList>
    </citation>
    <scope>NUCLEOTIDE SEQUENCE [LARGE SCALE GENOMIC DNA]</scope>
</reference>
<dbReference type="AlphaFoldDB" id="A0A7T8GPH9"/>
<keyword evidence="2" id="KW-0813">Transport</keyword>
<sequence>NDLPRRYGEFPLEFASTPICDIDPYFRDKKSFIVISKGGTIFRFSAENAMFLLSPYHPIRRIAIHILTHPLFNLVIMCTILVNCYVMIKPDTE</sequence>
<keyword evidence="3" id="KW-1185">Reference proteome</keyword>
<keyword evidence="2" id="KW-0406">Ion transport</keyword>